<protein>
    <submittedName>
        <fullName evidence="2">Glycosyltransferase family 17 protein</fullName>
    </submittedName>
</protein>
<evidence type="ECO:0000256" key="1">
    <source>
        <dbReference type="SAM" id="Phobius"/>
    </source>
</evidence>
<reference evidence="2 3" key="1">
    <citation type="journal article" date="2015" name="Fungal Genet. Biol.">
        <title>Evolution of novel wood decay mechanisms in Agaricales revealed by the genome sequences of Fistulina hepatica and Cylindrobasidium torrendii.</title>
        <authorList>
            <person name="Floudas D."/>
            <person name="Held B.W."/>
            <person name="Riley R."/>
            <person name="Nagy L.G."/>
            <person name="Koehler G."/>
            <person name="Ransdell A.S."/>
            <person name="Younus H."/>
            <person name="Chow J."/>
            <person name="Chiniquy J."/>
            <person name="Lipzen A."/>
            <person name="Tritt A."/>
            <person name="Sun H."/>
            <person name="Haridas S."/>
            <person name="LaButti K."/>
            <person name="Ohm R.A."/>
            <person name="Kues U."/>
            <person name="Blanchette R.A."/>
            <person name="Grigoriev I.V."/>
            <person name="Minto R.E."/>
            <person name="Hibbett D.S."/>
        </authorList>
    </citation>
    <scope>NUCLEOTIDE SEQUENCE [LARGE SCALE GENOMIC DNA]</scope>
    <source>
        <strain evidence="2 3">FP15055 ss-10</strain>
    </source>
</reference>
<keyword evidence="3" id="KW-1185">Reference proteome</keyword>
<dbReference type="GO" id="GO:0016020">
    <property type="term" value="C:membrane"/>
    <property type="evidence" value="ECO:0007669"/>
    <property type="project" value="InterPro"/>
</dbReference>
<keyword evidence="1" id="KW-0812">Transmembrane</keyword>
<dbReference type="InterPro" id="IPR006813">
    <property type="entry name" value="Glyco_trans_17"/>
</dbReference>
<dbReference type="PANTHER" id="PTHR12224:SF0">
    <property type="entry name" value="BETA-1,4-MANNOSYL-GLYCOPROTEIN 4-BETA-N-ACETYLGLUCOSAMINYLTRANSFERASE"/>
    <property type="match status" value="1"/>
</dbReference>
<dbReference type="OrthoDB" id="6474464at2759"/>
<accession>A0A0D7AWF1</accession>
<sequence>MALRLSPRLKILLIPALFLTVILIIVLSQYHYQIRNFISYGTRPLWDKADGPSHIIPHFYAEGMMLDTHACKLHGWQPREDLENAKVLDAVLMSSELDLLEIRLNELNPLVDRFFILESNATFTGLPKETYFANNRDRFSQFEKKISYRFVPGYALTDEQTAWKVEANTRTAMTQFLRSYMTEFPPHTQSIVIMSDIDEIPSLPTLKLLKYCDFGYSLHLQLRNYLYSFEWFVGMTSWRASVQLWDQGSFYSHRKSTDFALADAGWHCSYCFRTLGEYITKMTGFSHADRIGGNMKLLDPRRIQDIVCKGTDIFGMLPEAYRYADLLNQMSLEPVTSGMYLPRFLLDNADRFKFLLPGGCKREVIETQS</sequence>
<keyword evidence="2" id="KW-0808">Transferase</keyword>
<evidence type="ECO:0000313" key="3">
    <source>
        <dbReference type="Proteomes" id="UP000054007"/>
    </source>
</evidence>
<keyword evidence="1" id="KW-0472">Membrane</keyword>
<dbReference type="EMBL" id="KN880798">
    <property type="protein sequence ID" value="KIY62315.1"/>
    <property type="molecule type" value="Genomic_DNA"/>
</dbReference>
<proteinExistence type="predicted"/>
<gene>
    <name evidence="2" type="ORF">CYLTODRAFT_404721</name>
</gene>
<dbReference type="GO" id="GO:0006044">
    <property type="term" value="P:N-acetylglucosamine metabolic process"/>
    <property type="evidence" value="ECO:0007669"/>
    <property type="project" value="TreeGrafter"/>
</dbReference>
<dbReference type="Proteomes" id="UP000054007">
    <property type="component" value="Unassembled WGS sequence"/>
</dbReference>
<dbReference type="Pfam" id="PF04724">
    <property type="entry name" value="Glyco_transf_17"/>
    <property type="match status" value="1"/>
</dbReference>
<evidence type="ECO:0000313" key="2">
    <source>
        <dbReference type="EMBL" id="KIY62315.1"/>
    </source>
</evidence>
<organism evidence="2 3">
    <name type="scientific">Cylindrobasidium torrendii FP15055 ss-10</name>
    <dbReference type="NCBI Taxonomy" id="1314674"/>
    <lineage>
        <taxon>Eukaryota</taxon>
        <taxon>Fungi</taxon>
        <taxon>Dikarya</taxon>
        <taxon>Basidiomycota</taxon>
        <taxon>Agaricomycotina</taxon>
        <taxon>Agaricomycetes</taxon>
        <taxon>Agaricomycetidae</taxon>
        <taxon>Agaricales</taxon>
        <taxon>Marasmiineae</taxon>
        <taxon>Physalacriaceae</taxon>
        <taxon>Cylindrobasidium</taxon>
    </lineage>
</organism>
<dbReference type="GO" id="GO:0003830">
    <property type="term" value="F:beta-1,4-mannosylglycoprotein 4-beta-N-acetylglucosaminyltransferase activity"/>
    <property type="evidence" value="ECO:0007669"/>
    <property type="project" value="InterPro"/>
</dbReference>
<feature type="transmembrane region" description="Helical" evidence="1">
    <location>
        <begin position="12"/>
        <end position="32"/>
    </location>
</feature>
<name>A0A0D7AWF1_9AGAR</name>
<dbReference type="PANTHER" id="PTHR12224">
    <property type="entry name" value="BETA-1,4-MANNOSYL-GLYCOPROTEIN BETA-1,4-N-ACETYLGLUCOSAMINYL-TRANSFERASE"/>
    <property type="match status" value="1"/>
</dbReference>
<dbReference type="STRING" id="1314674.A0A0D7AWF1"/>
<keyword evidence="1" id="KW-1133">Transmembrane helix</keyword>
<dbReference type="AlphaFoldDB" id="A0A0D7AWF1"/>